<organism evidence="12 13">
    <name type="scientific">Acipenser oxyrinchus oxyrinchus</name>
    <dbReference type="NCBI Taxonomy" id="40147"/>
    <lineage>
        <taxon>Eukaryota</taxon>
        <taxon>Metazoa</taxon>
        <taxon>Chordata</taxon>
        <taxon>Craniata</taxon>
        <taxon>Vertebrata</taxon>
        <taxon>Euteleostomi</taxon>
        <taxon>Actinopterygii</taxon>
        <taxon>Chondrostei</taxon>
        <taxon>Acipenseriformes</taxon>
        <taxon>Acipenseridae</taxon>
        <taxon>Acipenser</taxon>
    </lineage>
</organism>
<evidence type="ECO:0000256" key="1">
    <source>
        <dbReference type="ARBA" id="ARBA00000900"/>
    </source>
</evidence>
<dbReference type="GO" id="GO:0005737">
    <property type="term" value="C:cytoplasm"/>
    <property type="evidence" value="ECO:0007669"/>
    <property type="project" value="UniProtKB-SubCell"/>
</dbReference>
<feature type="domain" description="RING-type" evidence="11">
    <location>
        <begin position="77"/>
        <end position="115"/>
    </location>
</feature>
<evidence type="ECO:0000256" key="9">
    <source>
        <dbReference type="RuleBase" id="RU367105"/>
    </source>
</evidence>
<dbReference type="InterPro" id="IPR039396">
    <property type="entry name" value="Deltex_C"/>
</dbReference>
<dbReference type="InterPro" id="IPR001841">
    <property type="entry name" value="Znf_RING"/>
</dbReference>
<dbReference type="CDD" id="cd09633">
    <property type="entry name" value="Deltex_C"/>
    <property type="match status" value="1"/>
</dbReference>
<dbReference type="Proteomes" id="UP001230051">
    <property type="component" value="Unassembled WGS sequence"/>
</dbReference>
<dbReference type="GO" id="GO:0016567">
    <property type="term" value="P:protein ubiquitination"/>
    <property type="evidence" value="ECO:0007669"/>
    <property type="project" value="UniProtKB-UniRule"/>
</dbReference>
<evidence type="ECO:0000256" key="2">
    <source>
        <dbReference type="ARBA" id="ARBA00004906"/>
    </source>
</evidence>
<evidence type="ECO:0000256" key="4">
    <source>
        <dbReference type="ARBA" id="ARBA00022679"/>
    </source>
</evidence>
<dbReference type="Gene3D" id="3.30.390.130">
    <property type="match status" value="1"/>
</dbReference>
<comment type="subcellular location">
    <subcellularLocation>
        <location evidence="9">Cytoplasm</location>
    </subcellularLocation>
</comment>
<dbReference type="GO" id="GO:0007219">
    <property type="term" value="P:Notch signaling pathway"/>
    <property type="evidence" value="ECO:0007669"/>
    <property type="project" value="InterPro"/>
</dbReference>
<dbReference type="SMART" id="SM00184">
    <property type="entry name" value="RING"/>
    <property type="match status" value="1"/>
</dbReference>
<dbReference type="PROSITE" id="PS50089">
    <property type="entry name" value="ZF_RING_2"/>
    <property type="match status" value="1"/>
</dbReference>
<sequence length="269" mass="29515">MLKKTKLVLVFFRNQVRETETTSTRSTMNHRNLTSTGASGGKSSAPLNAFVNGQGRGSGAESAGAVGPNPCDQEDYCCICMDKIQRKKTLDKCQHSFCRECIDSAFQVKSCCPVCMTLYGNLTGTQPRNGQMTVTRQPFGLPGYEGHGTIIINYSFSDGIQEPEHPSPGVGYRGTFREAYLPDSEEGNKVLRLLQRAFQQRLVFTVGTSATTGRSNTVIWNDIHHKTSSHGGPQCFGYPDPGYLLRVQEELRMKGITEEGVSDSAGRVQ</sequence>
<keyword evidence="9" id="KW-0963">Cytoplasm</keyword>
<proteinExistence type="inferred from homology"/>
<dbReference type="InterPro" id="IPR013083">
    <property type="entry name" value="Znf_RING/FYVE/PHD"/>
</dbReference>
<evidence type="ECO:0000259" key="11">
    <source>
        <dbReference type="PROSITE" id="PS50089"/>
    </source>
</evidence>
<name>A0AAD8CHJ2_ACIOX</name>
<evidence type="ECO:0000256" key="8">
    <source>
        <dbReference type="PROSITE-ProRule" id="PRU00175"/>
    </source>
</evidence>
<dbReference type="AlphaFoldDB" id="A0AAD8CHJ2"/>
<dbReference type="InterPro" id="IPR039398">
    <property type="entry name" value="Deltex_fam"/>
</dbReference>
<dbReference type="EC" id="2.3.2.27" evidence="9"/>
<dbReference type="Gene3D" id="3.30.40.10">
    <property type="entry name" value="Zinc/RING finger domain, C3HC4 (zinc finger)"/>
    <property type="match status" value="1"/>
</dbReference>
<dbReference type="PROSITE" id="PS00518">
    <property type="entry name" value="ZF_RING_1"/>
    <property type="match status" value="1"/>
</dbReference>
<evidence type="ECO:0000256" key="3">
    <source>
        <dbReference type="ARBA" id="ARBA00009413"/>
    </source>
</evidence>
<evidence type="ECO:0000256" key="10">
    <source>
        <dbReference type="SAM" id="MobiDB-lite"/>
    </source>
</evidence>
<evidence type="ECO:0000256" key="6">
    <source>
        <dbReference type="ARBA" id="ARBA00022771"/>
    </source>
</evidence>
<keyword evidence="7 9" id="KW-0862">Zinc</keyword>
<dbReference type="EMBL" id="JAGXEW010000053">
    <property type="protein sequence ID" value="KAK1151314.1"/>
    <property type="molecule type" value="Genomic_DNA"/>
</dbReference>
<dbReference type="Pfam" id="PF13923">
    <property type="entry name" value="zf-C3HC4_2"/>
    <property type="match status" value="1"/>
</dbReference>
<keyword evidence="6 8" id="KW-0863">Zinc-finger</keyword>
<dbReference type="PANTHER" id="PTHR12622">
    <property type="entry name" value="DELTEX-RELATED"/>
    <property type="match status" value="1"/>
</dbReference>
<protein>
    <recommendedName>
        <fullName evidence="9">E3 ubiquitin-protein ligase</fullName>
        <ecNumber evidence="9">2.3.2.27</ecNumber>
    </recommendedName>
</protein>
<evidence type="ECO:0000313" key="13">
    <source>
        <dbReference type="Proteomes" id="UP001230051"/>
    </source>
</evidence>
<gene>
    <name evidence="12" type="primary">Dtx3</name>
    <name evidence="12" type="ORF">AOXY_G32886</name>
</gene>
<dbReference type="InterPro" id="IPR017907">
    <property type="entry name" value="Znf_RING_CS"/>
</dbReference>
<evidence type="ECO:0000313" key="12">
    <source>
        <dbReference type="EMBL" id="KAK1151314.1"/>
    </source>
</evidence>
<dbReference type="Pfam" id="PF18102">
    <property type="entry name" value="DTC"/>
    <property type="match status" value="1"/>
</dbReference>
<reference evidence="12" key="1">
    <citation type="submission" date="2022-02" db="EMBL/GenBank/DDBJ databases">
        <title>Atlantic sturgeon de novo genome assembly.</title>
        <authorList>
            <person name="Stock M."/>
            <person name="Klopp C."/>
            <person name="Guiguen Y."/>
            <person name="Cabau C."/>
            <person name="Parinello H."/>
            <person name="Santidrian Yebra-Pimentel E."/>
            <person name="Kuhl H."/>
            <person name="Dirks R.P."/>
            <person name="Guessner J."/>
            <person name="Wuertz S."/>
            <person name="Du K."/>
            <person name="Schartl M."/>
        </authorList>
    </citation>
    <scope>NUCLEOTIDE SEQUENCE</scope>
    <source>
        <strain evidence="12">STURGEONOMICS-FGT-2020</strain>
        <tissue evidence="12">Whole blood</tissue>
    </source>
</reference>
<dbReference type="SUPFAM" id="SSF57850">
    <property type="entry name" value="RING/U-box"/>
    <property type="match status" value="1"/>
</dbReference>
<evidence type="ECO:0000256" key="7">
    <source>
        <dbReference type="ARBA" id="ARBA00022833"/>
    </source>
</evidence>
<feature type="region of interest" description="Disordered" evidence="10">
    <location>
        <begin position="20"/>
        <end position="67"/>
    </location>
</feature>
<comment type="pathway">
    <text evidence="2 9">Protein modification; protein ubiquitination.</text>
</comment>
<evidence type="ECO:0000256" key="5">
    <source>
        <dbReference type="ARBA" id="ARBA00022723"/>
    </source>
</evidence>
<keyword evidence="13" id="KW-1185">Reference proteome</keyword>
<comment type="caution">
    <text evidence="12">The sequence shown here is derived from an EMBL/GenBank/DDBJ whole genome shotgun (WGS) entry which is preliminary data.</text>
</comment>
<dbReference type="GO" id="GO:0061630">
    <property type="term" value="F:ubiquitin protein ligase activity"/>
    <property type="evidence" value="ECO:0007669"/>
    <property type="project" value="UniProtKB-UniRule"/>
</dbReference>
<accession>A0AAD8CHJ2</accession>
<comment type="catalytic activity">
    <reaction evidence="1 9">
        <text>S-ubiquitinyl-[E2 ubiquitin-conjugating enzyme]-L-cysteine + [acceptor protein]-L-lysine = [E2 ubiquitin-conjugating enzyme]-L-cysteine + N(6)-ubiquitinyl-[acceptor protein]-L-lysine.</text>
        <dbReference type="EC" id="2.3.2.27"/>
    </reaction>
</comment>
<keyword evidence="4 9" id="KW-0808">Transferase</keyword>
<keyword evidence="5 9" id="KW-0479">Metal-binding</keyword>
<comment type="similarity">
    <text evidence="3 9">Belongs to the Deltex family.</text>
</comment>
<dbReference type="InterPro" id="IPR039399">
    <property type="entry name" value="Deltex_C_sf"/>
</dbReference>
<dbReference type="GO" id="GO:0008270">
    <property type="term" value="F:zinc ion binding"/>
    <property type="evidence" value="ECO:0007669"/>
    <property type="project" value="UniProtKB-KW"/>
</dbReference>
<feature type="compositionally biased region" description="Low complexity" evidence="10">
    <location>
        <begin position="34"/>
        <end position="45"/>
    </location>
</feature>